<name>A0A2G5BIA8_COERN</name>
<feature type="compositionally biased region" description="Basic and acidic residues" evidence="1">
    <location>
        <begin position="1"/>
        <end position="10"/>
    </location>
</feature>
<evidence type="ECO:0000313" key="2">
    <source>
        <dbReference type="EMBL" id="PIA18721.1"/>
    </source>
</evidence>
<evidence type="ECO:0000256" key="1">
    <source>
        <dbReference type="SAM" id="MobiDB-lite"/>
    </source>
</evidence>
<accession>A0A2G5BIA8</accession>
<keyword evidence="3" id="KW-1185">Reference proteome</keyword>
<evidence type="ECO:0000313" key="3">
    <source>
        <dbReference type="Proteomes" id="UP000242474"/>
    </source>
</evidence>
<gene>
    <name evidence="2" type="ORF">COEREDRAFT_6427</name>
</gene>
<feature type="region of interest" description="Disordered" evidence="1">
    <location>
        <begin position="1"/>
        <end position="25"/>
    </location>
</feature>
<dbReference type="AlphaFoldDB" id="A0A2G5BIA8"/>
<dbReference type="Proteomes" id="UP000242474">
    <property type="component" value="Unassembled WGS sequence"/>
</dbReference>
<feature type="compositionally biased region" description="Polar residues" evidence="1">
    <location>
        <begin position="176"/>
        <end position="187"/>
    </location>
</feature>
<sequence length="339" mass="36489">MTLIQSRDELANGESSGHTGTVKKPHAPVGGHYVAMFWRTPTGVLFSDPTYVANGQTLPDPPDGVQYIVVHPFVASEKSHTMEAFLPANALTDSKKDLGAQQQKQMTALPIQGDYGPFSSFLPGRDSTLTELCAEDYAVLNSSSSLDLGVSEQVSDSDFESALQLADRILSEPADSDSQPASEISTDTLRDLGLTPEDVGIDSTPASEPMPETAESILKENNTMLAKLLELQDKRALSGDYGKISDEEQAMAKKLQTSFARVVSANSPAALRMPAAEIKRAAALLMSNEKTSYAGTLPPQRRFAFMSNMAVGTGVPPGATTTPMQRVPQQQQQQQRQKK</sequence>
<reference evidence="2 3" key="1">
    <citation type="journal article" date="2015" name="Genome Biol. Evol.">
        <title>Phylogenomic analyses indicate that early fungi evolved digesting cell walls of algal ancestors of land plants.</title>
        <authorList>
            <person name="Chang Y."/>
            <person name="Wang S."/>
            <person name="Sekimoto S."/>
            <person name="Aerts A.L."/>
            <person name="Choi C."/>
            <person name="Clum A."/>
            <person name="LaButti K.M."/>
            <person name="Lindquist E.A."/>
            <person name="Yee Ngan C."/>
            <person name="Ohm R.A."/>
            <person name="Salamov A.A."/>
            <person name="Grigoriev I.V."/>
            <person name="Spatafora J.W."/>
            <person name="Berbee M.L."/>
        </authorList>
    </citation>
    <scope>NUCLEOTIDE SEQUENCE [LARGE SCALE GENOMIC DNA]</scope>
    <source>
        <strain evidence="2 3">NRRL 1564</strain>
    </source>
</reference>
<dbReference type="EMBL" id="KZ303489">
    <property type="protein sequence ID" value="PIA18721.1"/>
    <property type="molecule type" value="Genomic_DNA"/>
</dbReference>
<dbReference type="OrthoDB" id="5550319at2759"/>
<feature type="region of interest" description="Disordered" evidence="1">
    <location>
        <begin position="171"/>
        <end position="212"/>
    </location>
</feature>
<organism evidence="2 3">
    <name type="scientific">Coemansia reversa (strain ATCC 12441 / NRRL 1564)</name>
    <dbReference type="NCBI Taxonomy" id="763665"/>
    <lineage>
        <taxon>Eukaryota</taxon>
        <taxon>Fungi</taxon>
        <taxon>Fungi incertae sedis</taxon>
        <taxon>Zoopagomycota</taxon>
        <taxon>Kickxellomycotina</taxon>
        <taxon>Kickxellomycetes</taxon>
        <taxon>Kickxellales</taxon>
        <taxon>Kickxellaceae</taxon>
        <taxon>Coemansia</taxon>
    </lineage>
</organism>
<proteinExistence type="predicted"/>
<feature type="region of interest" description="Disordered" evidence="1">
    <location>
        <begin position="310"/>
        <end position="339"/>
    </location>
</feature>
<protein>
    <submittedName>
        <fullName evidence="2">Uncharacterized protein</fullName>
    </submittedName>
</protein>